<keyword evidence="1" id="KW-0805">Transcription regulation</keyword>
<dbReference type="RefSeq" id="WP_141462609.1">
    <property type="nucleotide sequence ID" value="NZ_RBZW01000003.1"/>
</dbReference>
<evidence type="ECO:0000313" key="6">
    <source>
        <dbReference type="Proteomes" id="UP000318864"/>
    </source>
</evidence>
<dbReference type="SMART" id="SM00086">
    <property type="entry name" value="PAC"/>
    <property type="match status" value="1"/>
</dbReference>
<comment type="caution">
    <text evidence="5">The sequence shown here is derived from an EMBL/GenBank/DDBJ whole genome shotgun (WGS) entry which is preliminary data.</text>
</comment>
<dbReference type="PROSITE" id="PS50113">
    <property type="entry name" value="PAC"/>
    <property type="match status" value="1"/>
</dbReference>
<dbReference type="InterPro" id="IPR007050">
    <property type="entry name" value="HTH_bacterioopsin"/>
</dbReference>
<dbReference type="PANTHER" id="PTHR34236:SF1">
    <property type="entry name" value="DIMETHYL SULFOXIDE REDUCTASE TRANSCRIPTIONAL ACTIVATOR"/>
    <property type="match status" value="1"/>
</dbReference>
<dbReference type="InterPro" id="IPR031803">
    <property type="entry name" value="BAT_GAF/HTH-assoc"/>
</dbReference>
<dbReference type="InterPro" id="IPR000700">
    <property type="entry name" value="PAS-assoc_C"/>
</dbReference>
<evidence type="ECO:0000313" key="5">
    <source>
        <dbReference type="EMBL" id="THE66654.1"/>
    </source>
</evidence>
<dbReference type="InterPro" id="IPR035965">
    <property type="entry name" value="PAS-like_dom_sf"/>
</dbReference>
<dbReference type="Proteomes" id="UP000318864">
    <property type="component" value="Unassembled WGS sequence"/>
</dbReference>
<dbReference type="OrthoDB" id="165911at2157"/>
<dbReference type="CDD" id="cd00130">
    <property type="entry name" value="PAS"/>
    <property type="match status" value="2"/>
</dbReference>
<dbReference type="SUPFAM" id="SSF55781">
    <property type="entry name" value="GAF domain-like"/>
    <property type="match status" value="1"/>
</dbReference>
<name>A0A4S3TQI0_9EURY</name>
<dbReference type="InterPro" id="IPR013656">
    <property type="entry name" value="PAS_4"/>
</dbReference>
<dbReference type="SUPFAM" id="SSF88659">
    <property type="entry name" value="Sigma3 and sigma4 domains of RNA polymerase sigma factors"/>
    <property type="match status" value="1"/>
</dbReference>
<proteinExistence type="predicted"/>
<dbReference type="SMART" id="SM00091">
    <property type="entry name" value="PAS"/>
    <property type="match status" value="2"/>
</dbReference>
<protein>
    <submittedName>
        <fullName evidence="5">PAS domain S-box protein</fullName>
    </submittedName>
</protein>
<dbReference type="AlphaFoldDB" id="A0A4S3TQI0"/>
<feature type="domain" description="PAC" evidence="4">
    <location>
        <begin position="235"/>
        <end position="287"/>
    </location>
</feature>
<dbReference type="Pfam" id="PF15915">
    <property type="entry name" value="BAT"/>
    <property type="match status" value="1"/>
</dbReference>
<keyword evidence="2" id="KW-0804">Transcription</keyword>
<dbReference type="InterPro" id="IPR001610">
    <property type="entry name" value="PAC"/>
</dbReference>
<dbReference type="Pfam" id="PF04967">
    <property type="entry name" value="HTH_10"/>
    <property type="match status" value="1"/>
</dbReference>
<dbReference type="PROSITE" id="PS50112">
    <property type="entry name" value="PAS"/>
    <property type="match status" value="2"/>
</dbReference>
<organism evidence="5 6">
    <name type="scientific">Salinadaptatus halalkaliphilus</name>
    <dbReference type="NCBI Taxonomy" id="2419781"/>
    <lineage>
        <taxon>Archaea</taxon>
        <taxon>Methanobacteriati</taxon>
        <taxon>Methanobacteriota</taxon>
        <taxon>Stenosarchaea group</taxon>
        <taxon>Halobacteria</taxon>
        <taxon>Halobacteriales</taxon>
        <taxon>Natrialbaceae</taxon>
        <taxon>Salinadaptatus</taxon>
    </lineage>
</organism>
<dbReference type="Pfam" id="PF13426">
    <property type="entry name" value="PAS_9"/>
    <property type="match status" value="1"/>
</dbReference>
<feature type="domain" description="PAS" evidence="3">
    <location>
        <begin position="41"/>
        <end position="70"/>
    </location>
</feature>
<dbReference type="InterPro" id="IPR000014">
    <property type="entry name" value="PAS"/>
</dbReference>
<reference evidence="5 6" key="1">
    <citation type="submission" date="2018-10" db="EMBL/GenBank/DDBJ databases">
        <title>Natronolimnobius sp. XQ-INN 246 isolated from Inner Mongolia Autonomous Region of China.</title>
        <authorList>
            <person name="Xue Q."/>
        </authorList>
    </citation>
    <scope>NUCLEOTIDE SEQUENCE [LARGE SCALE GENOMIC DNA]</scope>
    <source>
        <strain evidence="5 6">XQ-INN 246</strain>
    </source>
</reference>
<evidence type="ECO:0000256" key="1">
    <source>
        <dbReference type="ARBA" id="ARBA00023015"/>
    </source>
</evidence>
<dbReference type="Pfam" id="PF13185">
    <property type="entry name" value="GAF_2"/>
    <property type="match status" value="1"/>
</dbReference>
<evidence type="ECO:0000259" key="3">
    <source>
        <dbReference type="PROSITE" id="PS50112"/>
    </source>
</evidence>
<dbReference type="PANTHER" id="PTHR34236">
    <property type="entry name" value="DIMETHYL SULFOXIDE REDUCTASE TRANSCRIPTIONAL ACTIVATOR"/>
    <property type="match status" value="1"/>
</dbReference>
<dbReference type="InterPro" id="IPR003018">
    <property type="entry name" value="GAF"/>
</dbReference>
<feature type="domain" description="PAS" evidence="3">
    <location>
        <begin position="162"/>
        <end position="232"/>
    </location>
</feature>
<sequence>MENNDTEPVPNGAGSDAGLGSVSDVTLEIGELTALVSDHAVALFDADGRVARWNEGARQVTGYDEESAIGTHYRVFFREAEREGGRPDRFLEAARADGRASDDRWLVRRDGSQLWVHEVLAPIWQSGAVGAVDTDGIDLLGYGWFVHDRTAERERRQQRREETAILESIIEAQPDILYAYDADGNLTHWNDRFEQEIGYETDELAGMSPLSFIAPEDRDRLGDAIDRILTAGERITAEGRVLTKDGTRIPYEFNSARIIDDDGTVLGFTGIGRDISDRKARERELERLERLNAVVRTVDETMVAAETREAIERTVVETFAAAEPYRFAIFGRAADGGSPESRWEPRAWAEIDESTADDVLTSFVDPPAEAPGQSVLETDTVSRYRNLASSSVERWQAHAAELGHEAVAVVPIVASERRFGVLVIGAAESAAFNDREREVLQEFGGTIGHAINAMAVKRLLYVDSVVELEFESTDQQDICTDLTAQADCRLILEHVLPLTDEEFVYYLTIAGASPEHIRDLAAAHPQIDNCRALEVDGEETHWELVVQGASIPSLLADHGARVRSKIADSGSSNTIVEASPDIDVRELVDAVTTAYPETSLRSKRTTERPATTTRDFHQMVDAKLTDKQRLALETAYYGGYFDWPTRTIDAGDIADRLGIARQTFHQHLRVAQEKLFAAYFDSQS</sequence>
<dbReference type="SUPFAM" id="SSF55785">
    <property type="entry name" value="PYP-like sensor domain (PAS domain)"/>
    <property type="match status" value="2"/>
</dbReference>
<dbReference type="InterPro" id="IPR013324">
    <property type="entry name" value="RNA_pol_sigma_r3/r4-like"/>
</dbReference>
<evidence type="ECO:0000259" key="4">
    <source>
        <dbReference type="PROSITE" id="PS50113"/>
    </source>
</evidence>
<gene>
    <name evidence="5" type="ORF">D8Y22_00530</name>
</gene>
<dbReference type="InterPro" id="IPR029016">
    <property type="entry name" value="GAF-like_dom_sf"/>
</dbReference>
<dbReference type="Gene3D" id="3.30.450.20">
    <property type="entry name" value="PAS domain"/>
    <property type="match status" value="2"/>
</dbReference>
<dbReference type="Pfam" id="PF08448">
    <property type="entry name" value="PAS_4"/>
    <property type="match status" value="1"/>
</dbReference>
<accession>A0A4S3TQI0</accession>
<dbReference type="Gene3D" id="3.30.450.40">
    <property type="match status" value="1"/>
</dbReference>
<dbReference type="NCBIfam" id="TIGR00229">
    <property type="entry name" value="sensory_box"/>
    <property type="match status" value="2"/>
</dbReference>
<evidence type="ECO:0000256" key="2">
    <source>
        <dbReference type="ARBA" id="ARBA00023163"/>
    </source>
</evidence>
<keyword evidence="6" id="KW-1185">Reference proteome</keyword>
<dbReference type="EMBL" id="RBZW01000003">
    <property type="protein sequence ID" value="THE66654.1"/>
    <property type="molecule type" value="Genomic_DNA"/>
</dbReference>